<gene>
    <name evidence="1" type="ORF">G8E09_19550</name>
</gene>
<name>A0A6H0G054_ACIPI</name>
<dbReference type="AlphaFoldDB" id="A0A6H0G054"/>
<evidence type="ECO:0000313" key="1">
    <source>
        <dbReference type="EMBL" id="QIT20007.1"/>
    </source>
</evidence>
<accession>A0A6H0G054</accession>
<keyword evidence="1" id="KW-0614">Plasmid</keyword>
<geneLocation type="plasmid" evidence="2">
    <name>pa1254_2</name>
</geneLocation>
<dbReference type="RefSeq" id="WP_167564491.1">
    <property type="nucleotide sequence ID" value="NZ_CP049808.1"/>
</dbReference>
<sequence>MFNKIIRFFKSKKTVRAIAPFDPMDFSHAVTLEIRIKKDGSKEYRPFGYSTKKGTPKTTIVYEDD</sequence>
<reference evidence="1 2" key="1">
    <citation type="submission" date="2020-03" db="EMBL/GenBank/DDBJ databases">
        <authorList>
            <person name="Zhang L."/>
            <person name="Han X."/>
            <person name="Chen Y."/>
            <person name="Yu Y."/>
        </authorList>
    </citation>
    <scope>NUCLEOTIDE SEQUENCE [LARGE SCALE GENOMIC DNA]</scope>
    <source>
        <strain evidence="1 2">A1254</strain>
        <plasmid evidence="2">pa1254_2</plasmid>
    </source>
</reference>
<evidence type="ECO:0000313" key="2">
    <source>
        <dbReference type="Proteomes" id="UP000501692"/>
    </source>
</evidence>
<protein>
    <submittedName>
        <fullName evidence="1">Uncharacterized protein</fullName>
    </submittedName>
</protein>
<proteinExistence type="predicted"/>
<dbReference type="Proteomes" id="UP000501692">
    <property type="component" value="Plasmid pA1254_2"/>
</dbReference>
<dbReference type="EMBL" id="CP049808">
    <property type="protein sequence ID" value="QIT20007.1"/>
    <property type="molecule type" value="Genomic_DNA"/>
</dbReference>
<organism evidence="1 2">
    <name type="scientific">Acinetobacter pittii</name>
    <name type="common">Acinetobacter genomosp. 3</name>
    <dbReference type="NCBI Taxonomy" id="48296"/>
    <lineage>
        <taxon>Bacteria</taxon>
        <taxon>Pseudomonadati</taxon>
        <taxon>Pseudomonadota</taxon>
        <taxon>Gammaproteobacteria</taxon>
        <taxon>Moraxellales</taxon>
        <taxon>Moraxellaceae</taxon>
        <taxon>Acinetobacter</taxon>
        <taxon>Acinetobacter calcoaceticus/baumannii complex</taxon>
    </lineage>
</organism>